<dbReference type="InterPro" id="IPR028871">
    <property type="entry name" value="BlueCu_1_BS"/>
</dbReference>
<dbReference type="NCBIfam" id="TIGR01409">
    <property type="entry name" value="TAT_signal_seq"/>
    <property type="match status" value="1"/>
</dbReference>
<accession>A0A1I2NNI8</accession>
<keyword evidence="4" id="KW-0249">Electron transport</keyword>
<dbReference type="AlphaFoldDB" id="A0A1I2NNI8"/>
<comment type="subcellular location">
    <subcellularLocation>
        <location evidence="1">Membrane</location>
    </subcellularLocation>
</comment>
<dbReference type="InterPro" id="IPR000923">
    <property type="entry name" value="BlueCu_1"/>
</dbReference>
<dbReference type="PROSITE" id="PS00196">
    <property type="entry name" value="COPPER_BLUE"/>
    <property type="match status" value="1"/>
</dbReference>
<dbReference type="SUPFAM" id="SSF49503">
    <property type="entry name" value="Cupredoxins"/>
    <property type="match status" value="1"/>
</dbReference>
<dbReference type="PANTHER" id="PTHR34192:SF10">
    <property type="entry name" value="PLASTOCYANIN MAJOR ISOFORM, CHLOROPLASTIC-RELATED"/>
    <property type="match status" value="1"/>
</dbReference>
<proteinExistence type="predicted"/>
<dbReference type="GO" id="GO:0005507">
    <property type="term" value="F:copper ion binding"/>
    <property type="evidence" value="ECO:0007669"/>
    <property type="project" value="InterPro"/>
</dbReference>
<protein>
    <submittedName>
        <fullName evidence="8">Tat (Twin-arginine translocation) pathway signal sequence</fullName>
    </submittedName>
</protein>
<dbReference type="RefSeq" id="WP_092889908.1">
    <property type="nucleotide sequence ID" value="NZ_FOOQ01000001.1"/>
</dbReference>
<organism evidence="8 9">
    <name type="scientific">Halopelagius inordinatus</name>
    <dbReference type="NCBI Taxonomy" id="553467"/>
    <lineage>
        <taxon>Archaea</taxon>
        <taxon>Methanobacteriati</taxon>
        <taxon>Methanobacteriota</taxon>
        <taxon>Stenosarchaea group</taxon>
        <taxon>Halobacteria</taxon>
        <taxon>Halobacteriales</taxon>
        <taxon>Haloferacaceae</taxon>
    </lineage>
</organism>
<dbReference type="InterPro" id="IPR008972">
    <property type="entry name" value="Cupredoxin"/>
</dbReference>
<keyword evidence="3" id="KW-0479">Metal-binding</keyword>
<dbReference type="PROSITE" id="PS51318">
    <property type="entry name" value="TAT"/>
    <property type="match status" value="1"/>
</dbReference>
<dbReference type="InterPro" id="IPR019546">
    <property type="entry name" value="TAT_signal_bac_arc"/>
</dbReference>
<dbReference type="Gene3D" id="2.60.40.420">
    <property type="entry name" value="Cupredoxins - blue copper proteins"/>
    <property type="match status" value="1"/>
</dbReference>
<keyword evidence="6" id="KW-0472">Membrane</keyword>
<reference evidence="9" key="1">
    <citation type="submission" date="2016-10" db="EMBL/GenBank/DDBJ databases">
        <authorList>
            <person name="Varghese N."/>
            <person name="Submissions S."/>
        </authorList>
    </citation>
    <scope>NUCLEOTIDE SEQUENCE [LARGE SCALE GENOMIC DNA]</scope>
    <source>
        <strain evidence="9">CGMCC 1.7739</strain>
    </source>
</reference>
<dbReference type="Proteomes" id="UP000198876">
    <property type="component" value="Unassembled WGS sequence"/>
</dbReference>
<evidence type="ECO:0000256" key="4">
    <source>
        <dbReference type="ARBA" id="ARBA00022982"/>
    </source>
</evidence>
<dbReference type="Pfam" id="PF00127">
    <property type="entry name" value="Copper-bind"/>
    <property type="match status" value="1"/>
</dbReference>
<keyword evidence="9" id="KW-1185">Reference proteome</keyword>
<sequence length="150" mass="15365">MNGSQGSVPSRREFLVGAGAVGASALAGCSGVSGSNSSGSDDYDVGMTAVAFTTPELTVSVGDEVVWRNTSSRGHTVTAYEDSIPEEAEFFASGGFDSEGEARDAFGNGLGGIIDSGSSYSHTFEVPGTYEYVCIPHEQSGMVGTVVVEE</sequence>
<keyword evidence="5" id="KW-0186">Copper</keyword>
<dbReference type="OrthoDB" id="4392at2157"/>
<evidence type="ECO:0000256" key="2">
    <source>
        <dbReference type="ARBA" id="ARBA00022448"/>
    </source>
</evidence>
<gene>
    <name evidence="8" type="ORF">SAMN04488063_1247</name>
</gene>
<dbReference type="STRING" id="553467.SAMN04488063_1247"/>
<evidence type="ECO:0000256" key="6">
    <source>
        <dbReference type="ARBA" id="ARBA00023136"/>
    </source>
</evidence>
<dbReference type="GO" id="GO:0016020">
    <property type="term" value="C:membrane"/>
    <property type="evidence" value="ECO:0007669"/>
    <property type="project" value="UniProtKB-SubCell"/>
</dbReference>
<keyword evidence="2" id="KW-0813">Transport</keyword>
<name>A0A1I2NNI8_9EURY</name>
<feature type="domain" description="Blue (type 1) copper" evidence="7">
    <location>
        <begin position="45"/>
        <end position="149"/>
    </location>
</feature>
<dbReference type="GO" id="GO:0009055">
    <property type="term" value="F:electron transfer activity"/>
    <property type="evidence" value="ECO:0007669"/>
    <property type="project" value="InterPro"/>
</dbReference>
<dbReference type="EMBL" id="FOOQ01000001">
    <property type="protein sequence ID" value="SFG04590.1"/>
    <property type="molecule type" value="Genomic_DNA"/>
</dbReference>
<evidence type="ECO:0000256" key="1">
    <source>
        <dbReference type="ARBA" id="ARBA00004370"/>
    </source>
</evidence>
<evidence type="ECO:0000313" key="8">
    <source>
        <dbReference type="EMBL" id="SFG04590.1"/>
    </source>
</evidence>
<evidence type="ECO:0000256" key="3">
    <source>
        <dbReference type="ARBA" id="ARBA00022723"/>
    </source>
</evidence>
<dbReference type="PANTHER" id="PTHR34192">
    <property type="entry name" value="PLASTOCYANIN MAJOR ISOFORM, CHLOROPLASTIC-RELATED"/>
    <property type="match status" value="1"/>
</dbReference>
<evidence type="ECO:0000259" key="7">
    <source>
        <dbReference type="Pfam" id="PF00127"/>
    </source>
</evidence>
<dbReference type="InterPro" id="IPR006311">
    <property type="entry name" value="TAT_signal"/>
</dbReference>
<evidence type="ECO:0000313" key="9">
    <source>
        <dbReference type="Proteomes" id="UP000198876"/>
    </source>
</evidence>
<evidence type="ECO:0000256" key="5">
    <source>
        <dbReference type="ARBA" id="ARBA00023008"/>
    </source>
</evidence>